<comment type="miscellaneous">
    <text evidence="6">In contrast to other lysine histone methyltransferases, it does not contain a SET domain, suggesting the existence of another mechanism for methylation of lysine residues of histones.</text>
</comment>
<evidence type="ECO:0000313" key="8">
    <source>
        <dbReference type="EMBL" id="KNC77474.1"/>
    </source>
</evidence>
<evidence type="ECO:0000313" key="9">
    <source>
        <dbReference type="Proteomes" id="UP000054560"/>
    </source>
</evidence>
<feature type="domain" description="DOT1" evidence="7">
    <location>
        <begin position="1"/>
        <end position="156"/>
    </location>
</feature>
<dbReference type="Proteomes" id="UP000054560">
    <property type="component" value="Unassembled WGS sequence"/>
</dbReference>
<sequence length="156" mass="17414">MSDLALTPGFVFYDLGSGVGKCVIQVAIDWLPSKSVGIELAKTRHDAALEAHSHALQLGLLKDRNISFINGDIMDTELYQDGEVLYVASLCFDTEFMGVLAEKLSHLPHLDYIATIQEFPKPLPPNLVYLRPVSIRMTWNDDDQKTPVHLYGRKAT</sequence>
<dbReference type="eggNOG" id="ENOG502SCMW">
    <property type="taxonomic scope" value="Eukaryota"/>
</dbReference>
<dbReference type="InterPro" id="IPR030445">
    <property type="entry name" value="H3-K79_meTrfase"/>
</dbReference>
<keyword evidence="3 6" id="KW-0156">Chromatin regulator</keyword>
<dbReference type="GO" id="GO:0051726">
    <property type="term" value="P:regulation of cell cycle"/>
    <property type="evidence" value="ECO:0007669"/>
    <property type="project" value="InterPro"/>
</dbReference>
<keyword evidence="9" id="KW-1185">Reference proteome</keyword>
<dbReference type="Pfam" id="PF08123">
    <property type="entry name" value="DOT1"/>
    <property type="match status" value="1"/>
</dbReference>
<dbReference type="EMBL" id="KQ242721">
    <property type="protein sequence ID" value="KNC77474.1"/>
    <property type="molecule type" value="Genomic_DNA"/>
</dbReference>
<dbReference type="EC" id="2.1.1.360" evidence="1 6"/>
<evidence type="ECO:0000256" key="5">
    <source>
        <dbReference type="ARBA" id="ARBA00047770"/>
    </source>
</evidence>
<evidence type="ECO:0000256" key="6">
    <source>
        <dbReference type="RuleBase" id="RU271113"/>
    </source>
</evidence>
<dbReference type="PROSITE" id="PS51569">
    <property type="entry name" value="DOT1"/>
    <property type="match status" value="1"/>
</dbReference>
<reference evidence="8 9" key="1">
    <citation type="submission" date="2011-02" db="EMBL/GenBank/DDBJ databases">
        <title>The Genome Sequence of Sphaeroforma arctica JP610.</title>
        <authorList>
            <consortium name="The Broad Institute Genome Sequencing Platform"/>
            <person name="Russ C."/>
            <person name="Cuomo C."/>
            <person name="Young S.K."/>
            <person name="Zeng Q."/>
            <person name="Gargeya S."/>
            <person name="Alvarado L."/>
            <person name="Berlin A."/>
            <person name="Chapman S.B."/>
            <person name="Chen Z."/>
            <person name="Freedman E."/>
            <person name="Gellesch M."/>
            <person name="Goldberg J."/>
            <person name="Griggs A."/>
            <person name="Gujja S."/>
            <person name="Heilman E."/>
            <person name="Heiman D."/>
            <person name="Howarth C."/>
            <person name="Mehta T."/>
            <person name="Neiman D."/>
            <person name="Pearson M."/>
            <person name="Roberts A."/>
            <person name="Saif S."/>
            <person name="Shea T."/>
            <person name="Shenoy N."/>
            <person name="Sisk P."/>
            <person name="Stolte C."/>
            <person name="Sykes S."/>
            <person name="White J."/>
            <person name="Yandava C."/>
            <person name="Burger G."/>
            <person name="Gray M.W."/>
            <person name="Holland P.W.H."/>
            <person name="King N."/>
            <person name="Lang F.B.F."/>
            <person name="Roger A.J."/>
            <person name="Ruiz-Trillo I."/>
            <person name="Haas B."/>
            <person name="Nusbaum C."/>
            <person name="Birren B."/>
        </authorList>
    </citation>
    <scope>NUCLEOTIDE SEQUENCE [LARGE SCALE GENOMIC DNA]</scope>
    <source>
        <strain evidence="8 9">JP610</strain>
    </source>
</reference>
<protein>
    <recommendedName>
        <fullName evidence="2 6">Histone-lysine N-methyltransferase, H3 lysine-79 specific</fullName>
        <ecNumber evidence="1 6">2.1.1.360</ecNumber>
    </recommendedName>
    <alternativeName>
        <fullName evidence="4 6">Histone H3-K79 methyltransferase</fullName>
    </alternativeName>
</protein>
<evidence type="ECO:0000256" key="3">
    <source>
        <dbReference type="ARBA" id="ARBA00022853"/>
    </source>
</evidence>
<dbReference type="InterPro" id="IPR025789">
    <property type="entry name" value="DOT1_dom"/>
</dbReference>
<dbReference type="GO" id="GO:0140956">
    <property type="term" value="F:histone H3K79 trimethyltransferase activity"/>
    <property type="evidence" value="ECO:0007669"/>
    <property type="project" value="UniProtKB-EC"/>
</dbReference>
<evidence type="ECO:0000256" key="2">
    <source>
        <dbReference type="ARBA" id="ARBA00020987"/>
    </source>
</evidence>
<keyword evidence="6" id="KW-0539">Nucleus</keyword>
<evidence type="ECO:0000256" key="4">
    <source>
        <dbReference type="ARBA" id="ARBA00029821"/>
    </source>
</evidence>
<comment type="subcellular location">
    <subcellularLocation>
        <location evidence="6">Nucleus</location>
    </subcellularLocation>
</comment>
<accession>A0A0L0FL11</accession>
<dbReference type="PANTHER" id="PTHR21451">
    <property type="entry name" value="HISTONE H3 METHYLTRANSFERASE"/>
    <property type="match status" value="1"/>
</dbReference>
<name>A0A0L0FL11_9EUKA</name>
<keyword evidence="6" id="KW-0808">Transferase</keyword>
<dbReference type="SUPFAM" id="SSF53335">
    <property type="entry name" value="S-adenosyl-L-methionine-dependent methyltransferases"/>
    <property type="match status" value="1"/>
</dbReference>
<dbReference type="STRING" id="667725.A0A0L0FL11"/>
<keyword evidence="6" id="KW-0489">Methyltransferase</keyword>
<comment type="function">
    <text evidence="6">Histone methyltransferase that specifically trimethylates histone H3 to form H3K79me3. This methylation is required for telomere silencing and for the pachytene checkpoint during the meiotic cell cycle by allowing the recruitment of RAD9 to double strand breaks. Nucleosomes are preferred as substrate compared to free histone.</text>
</comment>
<evidence type="ECO:0000259" key="7">
    <source>
        <dbReference type="PROSITE" id="PS51569"/>
    </source>
</evidence>
<dbReference type="GO" id="GO:0032259">
    <property type="term" value="P:methylation"/>
    <property type="evidence" value="ECO:0007669"/>
    <property type="project" value="UniProtKB-KW"/>
</dbReference>
<comment type="catalytic activity">
    <reaction evidence="5 6">
        <text>L-lysyl(79)-[histone H3] + 3 S-adenosyl-L-methionine = N(6),N(6),N(6)-trimethyl-L-lysyl(79)-[histone H3] + 3 S-adenosyl-L-homocysteine + 3 H(+)</text>
        <dbReference type="Rhea" id="RHEA:60328"/>
        <dbReference type="Rhea" id="RHEA-COMP:15549"/>
        <dbReference type="Rhea" id="RHEA-COMP:15552"/>
        <dbReference type="ChEBI" id="CHEBI:15378"/>
        <dbReference type="ChEBI" id="CHEBI:29969"/>
        <dbReference type="ChEBI" id="CHEBI:57856"/>
        <dbReference type="ChEBI" id="CHEBI:59789"/>
        <dbReference type="ChEBI" id="CHEBI:61961"/>
        <dbReference type="EC" id="2.1.1.360"/>
    </reaction>
</comment>
<dbReference type="RefSeq" id="XP_014151376.1">
    <property type="nucleotide sequence ID" value="XM_014295901.1"/>
</dbReference>
<keyword evidence="6" id="KW-0949">S-adenosyl-L-methionine</keyword>
<gene>
    <name evidence="8" type="ORF">SARC_10064</name>
</gene>
<organism evidence="8 9">
    <name type="scientific">Sphaeroforma arctica JP610</name>
    <dbReference type="NCBI Taxonomy" id="667725"/>
    <lineage>
        <taxon>Eukaryota</taxon>
        <taxon>Ichthyosporea</taxon>
        <taxon>Ichthyophonida</taxon>
        <taxon>Sphaeroforma</taxon>
    </lineage>
</organism>
<dbReference type="GO" id="GO:0005634">
    <property type="term" value="C:nucleus"/>
    <property type="evidence" value="ECO:0007669"/>
    <property type="project" value="UniProtKB-SubCell"/>
</dbReference>
<proteinExistence type="inferred from homology"/>
<dbReference type="OrthoDB" id="443402at2759"/>
<evidence type="ECO:0000256" key="1">
    <source>
        <dbReference type="ARBA" id="ARBA00012190"/>
    </source>
</evidence>
<dbReference type="GeneID" id="25910568"/>
<dbReference type="PANTHER" id="PTHR21451:SF19">
    <property type="entry name" value="ACTIVATED IN BLOCKED UNFOLDED PROTEIN RESPONSE"/>
    <property type="match status" value="1"/>
</dbReference>
<dbReference type="Gene3D" id="3.40.50.150">
    <property type="entry name" value="Vaccinia Virus protein VP39"/>
    <property type="match status" value="1"/>
</dbReference>
<dbReference type="AlphaFoldDB" id="A0A0L0FL11"/>
<dbReference type="InterPro" id="IPR029063">
    <property type="entry name" value="SAM-dependent_MTases_sf"/>
</dbReference>
<comment type="similarity">
    <text evidence="6">Belongs to the class I-like SAM-binding methyltransferase superfamily. DOT1 family.</text>
</comment>